<sequence>MSATFAPEQLCQMVARFIDRFLADSDNKDLSPDLFEQQITNHLQSLFVTLPQETSRTLFSILSFHAVYPFSQQTQKSGVSEDAFIRAICLLTLSPFPFQGPTARATHSYYSGTWGPYHGRYIARRGRDASDFLRRVFRSLTLSSSTSRRSEQYTKQPGHMTMLQVPRFSYYEPTVTGEDHEGSEDEASKEIVVVEDERETDVDIIDVLSECPPEEDRRTANPFRESYRIVLPSLPRHEEDLMDLFVPTSRLVGLMQLLSGAQTSRTVDWAGAMESASIDGKMGWKEFEHTMAEHSGSLADRLSKVFGAFIVMKH</sequence>
<name>A0A9P4WGN8_9PLEO</name>
<proteinExistence type="predicted"/>
<organism evidence="1 2">
    <name type="scientific">Didymella heteroderae</name>
    <dbReference type="NCBI Taxonomy" id="1769908"/>
    <lineage>
        <taxon>Eukaryota</taxon>
        <taxon>Fungi</taxon>
        <taxon>Dikarya</taxon>
        <taxon>Ascomycota</taxon>
        <taxon>Pezizomycotina</taxon>
        <taxon>Dothideomycetes</taxon>
        <taxon>Pleosporomycetidae</taxon>
        <taxon>Pleosporales</taxon>
        <taxon>Pleosporineae</taxon>
        <taxon>Didymellaceae</taxon>
        <taxon>Didymella</taxon>
    </lineage>
</organism>
<keyword evidence="2" id="KW-1185">Reference proteome</keyword>
<reference evidence="1" key="1">
    <citation type="submission" date="2019-04" db="EMBL/GenBank/DDBJ databases">
        <title>Sequencing of skin fungus with MAO and IRED activity.</title>
        <authorList>
            <person name="Marsaioli A.J."/>
            <person name="Bonatto J.M.C."/>
            <person name="Reis Junior O."/>
        </authorList>
    </citation>
    <scope>NUCLEOTIDE SEQUENCE</scope>
    <source>
        <strain evidence="1">28M1</strain>
    </source>
</reference>
<evidence type="ECO:0000313" key="1">
    <source>
        <dbReference type="EMBL" id="KAF3031775.1"/>
    </source>
</evidence>
<dbReference type="AlphaFoldDB" id="A0A9P4WGN8"/>
<comment type="caution">
    <text evidence="1">The sequence shown here is derived from an EMBL/GenBank/DDBJ whole genome shotgun (WGS) entry which is preliminary data.</text>
</comment>
<dbReference type="EMBL" id="SWKV01000124">
    <property type="protein sequence ID" value="KAF3031775.1"/>
    <property type="molecule type" value="Genomic_DNA"/>
</dbReference>
<protein>
    <submittedName>
        <fullName evidence="1">Uncharacterized protein</fullName>
    </submittedName>
</protein>
<gene>
    <name evidence="1" type="ORF">E8E12_002439</name>
</gene>
<evidence type="ECO:0000313" key="2">
    <source>
        <dbReference type="Proteomes" id="UP000758155"/>
    </source>
</evidence>
<dbReference type="OrthoDB" id="3759600at2759"/>
<dbReference type="Proteomes" id="UP000758155">
    <property type="component" value="Unassembled WGS sequence"/>
</dbReference>
<accession>A0A9P4WGN8</accession>